<evidence type="ECO:0008006" key="4">
    <source>
        <dbReference type="Google" id="ProtNLM"/>
    </source>
</evidence>
<feature type="chain" id="PRO_5030649649" description="Sulfotransferase" evidence="2">
    <location>
        <begin position="23"/>
        <end position="427"/>
    </location>
</feature>
<feature type="signal peptide" evidence="2">
    <location>
        <begin position="1"/>
        <end position="22"/>
    </location>
</feature>
<dbReference type="Gene3D" id="3.40.50.300">
    <property type="entry name" value="P-loop containing nucleotide triphosphate hydrolases"/>
    <property type="match status" value="1"/>
</dbReference>
<reference evidence="3" key="1">
    <citation type="submission" date="2021-01" db="EMBL/GenBank/DDBJ databases">
        <authorList>
            <person name="Corre E."/>
            <person name="Pelletier E."/>
            <person name="Niang G."/>
            <person name="Scheremetjew M."/>
            <person name="Finn R."/>
            <person name="Kale V."/>
            <person name="Holt S."/>
            <person name="Cochrane G."/>
            <person name="Meng A."/>
            <person name="Brown T."/>
            <person name="Cohen L."/>
        </authorList>
    </citation>
    <scope>NUCLEOTIDE SEQUENCE</scope>
    <source>
        <strain evidence="3">OF101</strain>
    </source>
</reference>
<dbReference type="PROSITE" id="PS51257">
    <property type="entry name" value="PROKAR_LIPOPROTEIN"/>
    <property type="match status" value="1"/>
</dbReference>
<dbReference type="SUPFAM" id="SSF52540">
    <property type="entry name" value="P-loop containing nucleoside triphosphate hydrolases"/>
    <property type="match status" value="1"/>
</dbReference>
<sequence length="427" mass="48026">MTSAPWRLLISANLAAVGSCRGLGAMAAAPRCLLIAGSLAVAEGFRTAQQQPAPLDAETDEATDAQTFKGLKHPDVHAASTIPCHANLEWAITEALNERHPMKVPPPVVPPREPIVDRVQKARVTYPAGLRWHYGAHHKSGTVLLEHFAEEQSNVMRNMPFCWLRAKNQSAWPAGCEWGARREANRIFYWTRFTERTMREVEDGQIDWSDPYHTKDPDFDPYQTMRPPLRTPLRKTQGEETPCAQSDGQGAGSNASRQLRGVHIIRDPVAMVISGYIYHLKNNEVEALRPIRNMSMEKGLLKVAKWTLEASAMEELHSYQSAPSWVMHVRFEHFTSSSDNYDKVAAALYDYMLHDIYTAKEREQLLHAAAFHDLRRHPVASSSESGGSEIVGHVADESLKEKVLKIIDKLPPRLLARLLFLRKTLGY</sequence>
<dbReference type="EMBL" id="HBGE01081438">
    <property type="protein sequence ID" value="CAD9171833.1"/>
    <property type="molecule type" value="Transcribed_RNA"/>
</dbReference>
<evidence type="ECO:0000313" key="3">
    <source>
        <dbReference type="EMBL" id="CAD9171833.1"/>
    </source>
</evidence>
<organism evidence="3">
    <name type="scientific">Alexandrium catenella</name>
    <name type="common">Red tide dinoflagellate</name>
    <name type="synonym">Gonyaulax catenella</name>
    <dbReference type="NCBI Taxonomy" id="2925"/>
    <lineage>
        <taxon>Eukaryota</taxon>
        <taxon>Sar</taxon>
        <taxon>Alveolata</taxon>
        <taxon>Dinophyceae</taxon>
        <taxon>Gonyaulacales</taxon>
        <taxon>Pyrocystaceae</taxon>
        <taxon>Alexandrium</taxon>
    </lineage>
</organism>
<gene>
    <name evidence="3" type="ORF">ACAT0790_LOCUS48602</name>
</gene>
<protein>
    <recommendedName>
        <fullName evidence="4">Sulfotransferase</fullName>
    </recommendedName>
</protein>
<name>A0A7S1RNX3_ALECA</name>
<proteinExistence type="predicted"/>
<feature type="compositionally biased region" description="Polar residues" evidence="1">
    <location>
        <begin position="243"/>
        <end position="255"/>
    </location>
</feature>
<accession>A0A7S1RNX3</accession>
<feature type="region of interest" description="Disordered" evidence="1">
    <location>
        <begin position="209"/>
        <end position="255"/>
    </location>
</feature>
<evidence type="ECO:0000256" key="2">
    <source>
        <dbReference type="SAM" id="SignalP"/>
    </source>
</evidence>
<keyword evidence="2" id="KW-0732">Signal</keyword>
<evidence type="ECO:0000256" key="1">
    <source>
        <dbReference type="SAM" id="MobiDB-lite"/>
    </source>
</evidence>
<dbReference type="AlphaFoldDB" id="A0A7S1RNX3"/>
<dbReference type="InterPro" id="IPR027417">
    <property type="entry name" value="P-loop_NTPase"/>
</dbReference>